<evidence type="ECO:0008006" key="3">
    <source>
        <dbReference type="Google" id="ProtNLM"/>
    </source>
</evidence>
<protein>
    <recommendedName>
        <fullName evidence="3">Integrase catalytic domain-containing protein</fullName>
    </recommendedName>
</protein>
<reference evidence="1" key="3">
    <citation type="submission" date="2021-06" db="EMBL/GenBank/DDBJ databases">
        <title>Chromosome-level genome assembly for S. haematobium.</title>
        <authorList>
            <person name="Stroehlein A.J."/>
        </authorList>
    </citation>
    <scope>NUCLEOTIDE SEQUENCE</scope>
</reference>
<keyword evidence="2" id="KW-1185">Reference proteome</keyword>
<dbReference type="InterPro" id="IPR036397">
    <property type="entry name" value="RNaseH_sf"/>
</dbReference>
<accession>A0A922LFW2</accession>
<dbReference type="PANTHER" id="PTHR38681">
    <property type="entry name" value="RETROVIRUS-RELATED POL POLYPROTEIN FROM TRANSPOSON 412-LIKE PROTEIN-RELATED"/>
    <property type="match status" value="1"/>
</dbReference>
<proteinExistence type="predicted"/>
<dbReference type="PANTHER" id="PTHR38681:SF1">
    <property type="entry name" value="RETROVIRUS-RELATED POL POLYPROTEIN FROM TRANSPOSON 412-LIKE PROTEIN"/>
    <property type="match status" value="1"/>
</dbReference>
<dbReference type="InterPro" id="IPR012337">
    <property type="entry name" value="RNaseH-like_sf"/>
</dbReference>
<evidence type="ECO:0000313" key="2">
    <source>
        <dbReference type="Proteomes" id="UP000471633"/>
    </source>
</evidence>
<reference evidence="1" key="4">
    <citation type="journal article" date="2022" name="PLoS Pathog.">
        <title>Chromosome-level genome of Schistosoma haematobium underpins genome-wide explorations of molecular variation.</title>
        <authorList>
            <person name="Stroehlein A.J."/>
            <person name="Korhonen P.K."/>
            <person name="Lee V.V."/>
            <person name="Ralph S.A."/>
            <person name="Mentink-Kane M."/>
            <person name="You H."/>
            <person name="McManus D.P."/>
            <person name="Tchuente L.T."/>
            <person name="Stothard J.R."/>
            <person name="Kaur P."/>
            <person name="Dudchenko O."/>
            <person name="Aiden E.L."/>
            <person name="Yang B."/>
            <person name="Yang H."/>
            <person name="Emery A.M."/>
            <person name="Webster B.L."/>
            <person name="Brindley P.J."/>
            <person name="Rollinson D."/>
            <person name="Chang B.C.H."/>
            <person name="Gasser R.B."/>
            <person name="Young N.D."/>
        </authorList>
    </citation>
    <scope>NUCLEOTIDE SEQUENCE</scope>
</reference>
<dbReference type="KEGG" id="shx:MS3_00007533"/>
<dbReference type="RefSeq" id="XP_012798748.3">
    <property type="nucleotide sequence ID" value="XM_012943294.3"/>
</dbReference>
<gene>
    <name evidence="1" type="ORF">MS3_00007533</name>
</gene>
<dbReference type="GeneID" id="24594711"/>
<name>A0A922LFW2_SCHHA</name>
<evidence type="ECO:0000313" key="1">
    <source>
        <dbReference type="EMBL" id="KAH9582945.1"/>
    </source>
</evidence>
<dbReference type="EMBL" id="AMPZ03000005">
    <property type="protein sequence ID" value="KAH9582945.1"/>
    <property type="molecule type" value="Genomic_DNA"/>
</dbReference>
<sequence>MAAKSITHLVARRSDSYLDRMDVCYRLFSYIIVDLNRVKRDKRASVNVTQWTGQWGGFYERWVANFGCLSSITADRRHQFQSGLFRRLTTRLRITRFRTTAYNSHANRLAKHFHRRLKASLSAANISQWTDALPLVLLGIRDAVKADIGYIAAQLVDGTTLRLTGEFRDPSSSTKNMDLTSYTNRRTNTMRSVKPVSTRPQSTDVFIQSVLRYSTHVFVCRDSHRRFLESEYEEPFKDLQRESKYRIVDMNGVNDRISIGRLKAAYLEGNPIHVEFPSIQSIDTSPTLIIPRSTANTHDDTSAVSEYKLKTMHFGRRVRIPGHLNSYCT</sequence>
<dbReference type="GO" id="GO:0003676">
    <property type="term" value="F:nucleic acid binding"/>
    <property type="evidence" value="ECO:0007669"/>
    <property type="project" value="InterPro"/>
</dbReference>
<dbReference type="Proteomes" id="UP000471633">
    <property type="component" value="Unassembled WGS sequence"/>
</dbReference>
<dbReference type="AlphaFoldDB" id="A0A922LFW2"/>
<reference evidence="1" key="1">
    <citation type="journal article" date="2012" name="Nat. Genet.">
        <title>Whole-genome sequence of Schistosoma haematobium.</title>
        <authorList>
            <person name="Young N.D."/>
            <person name="Jex A.R."/>
            <person name="Li B."/>
            <person name="Liu S."/>
            <person name="Yang L."/>
            <person name="Xiong Z."/>
            <person name="Li Y."/>
            <person name="Cantacessi C."/>
            <person name="Hall R.S."/>
            <person name="Xu X."/>
            <person name="Chen F."/>
            <person name="Wu X."/>
            <person name="Zerlotini A."/>
            <person name="Oliveira G."/>
            <person name="Hofmann A."/>
            <person name="Zhang G."/>
            <person name="Fang X."/>
            <person name="Kang Y."/>
            <person name="Campbell B.E."/>
            <person name="Loukas A."/>
            <person name="Ranganathan S."/>
            <person name="Rollinson D."/>
            <person name="Rinaldi G."/>
            <person name="Brindley P.J."/>
            <person name="Yang H."/>
            <person name="Wang J."/>
            <person name="Wang J."/>
            <person name="Gasser R.B."/>
        </authorList>
    </citation>
    <scope>NUCLEOTIDE SEQUENCE</scope>
</reference>
<reference evidence="1" key="2">
    <citation type="journal article" date="2019" name="Gigascience">
        <title>High-quality Schistosoma haematobium genome achieved by single-molecule and long-range sequencing.</title>
        <authorList>
            <person name="Stroehlein A.J."/>
            <person name="Korhonen P.K."/>
            <person name="Chong T.M."/>
            <person name="Lim Y.L."/>
            <person name="Chan K.G."/>
            <person name="Webster B."/>
            <person name="Rollinson D."/>
            <person name="Brindley P.J."/>
            <person name="Gasser R.B."/>
            <person name="Young N.D."/>
        </authorList>
    </citation>
    <scope>NUCLEOTIDE SEQUENCE</scope>
</reference>
<comment type="caution">
    <text evidence="1">The sequence shown here is derived from an EMBL/GenBank/DDBJ whole genome shotgun (WGS) entry which is preliminary data.</text>
</comment>
<organism evidence="1 2">
    <name type="scientific">Schistosoma haematobium</name>
    <name type="common">Blood fluke</name>
    <dbReference type="NCBI Taxonomy" id="6185"/>
    <lineage>
        <taxon>Eukaryota</taxon>
        <taxon>Metazoa</taxon>
        <taxon>Spiralia</taxon>
        <taxon>Lophotrochozoa</taxon>
        <taxon>Platyhelminthes</taxon>
        <taxon>Trematoda</taxon>
        <taxon>Digenea</taxon>
        <taxon>Strigeidida</taxon>
        <taxon>Schistosomatoidea</taxon>
        <taxon>Schistosomatidae</taxon>
        <taxon>Schistosoma</taxon>
    </lineage>
</organism>
<dbReference type="SUPFAM" id="SSF53098">
    <property type="entry name" value="Ribonuclease H-like"/>
    <property type="match status" value="1"/>
</dbReference>
<dbReference type="Gene3D" id="3.30.420.10">
    <property type="entry name" value="Ribonuclease H-like superfamily/Ribonuclease H"/>
    <property type="match status" value="1"/>
</dbReference>
<dbReference type="CTD" id="24594711"/>